<evidence type="ECO:0000313" key="2">
    <source>
        <dbReference type="EMBL" id="RSL33677.1"/>
    </source>
</evidence>
<sequence length="71" mass="8406">MTKSNRRSNFNNKEVVEEIIDDTKENLNATTEFANEHGEALNEKEKQQIEEKNRHRNQSIEEMRQSITKDS</sequence>
<reference evidence="2 3" key="1">
    <citation type="submission" date="2018-10" db="EMBL/GenBank/DDBJ databases">
        <title>Draft genome sequence of Bacillus salarius IM0101, isolated from a hypersaline soil in Inner Mongolia, China.</title>
        <authorList>
            <person name="Yamprayoonswat W."/>
            <person name="Boonvisut S."/>
            <person name="Jumpathong W."/>
            <person name="Sittihan S."/>
            <person name="Ruangsuj P."/>
            <person name="Wanthongcharoen S."/>
            <person name="Thongpramul N."/>
            <person name="Pimmason S."/>
            <person name="Yu B."/>
            <person name="Yasawong M."/>
        </authorList>
    </citation>
    <scope>NUCLEOTIDE SEQUENCE [LARGE SCALE GENOMIC DNA]</scope>
    <source>
        <strain evidence="2 3">IM0101</strain>
    </source>
</reference>
<organism evidence="2 3">
    <name type="scientific">Salibacterium salarium</name>
    <dbReference type="NCBI Taxonomy" id="284579"/>
    <lineage>
        <taxon>Bacteria</taxon>
        <taxon>Bacillati</taxon>
        <taxon>Bacillota</taxon>
        <taxon>Bacilli</taxon>
        <taxon>Bacillales</taxon>
        <taxon>Bacillaceae</taxon>
    </lineage>
</organism>
<dbReference type="Pfam" id="PF19824">
    <property type="entry name" value="Tlp"/>
    <property type="match status" value="1"/>
</dbReference>
<dbReference type="AlphaFoldDB" id="A0A3R9QMN1"/>
<dbReference type="InterPro" id="IPR017524">
    <property type="entry name" value="SASP_thioredoxin-like"/>
</dbReference>
<accession>A0A3R9QMN1</accession>
<dbReference type="EMBL" id="RBVX01000006">
    <property type="protein sequence ID" value="RSL33677.1"/>
    <property type="molecule type" value="Genomic_DNA"/>
</dbReference>
<proteinExistence type="predicted"/>
<feature type="region of interest" description="Disordered" evidence="1">
    <location>
        <begin position="36"/>
        <end position="71"/>
    </location>
</feature>
<comment type="caution">
    <text evidence="2">The sequence shown here is derived from an EMBL/GenBank/DDBJ whole genome shotgun (WGS) entry which is preliminary data.</text>
</comment>
<gene>
    <name evidence="2" type="ORF">D7Z54_08230</name>
</gene>
<dbReference type="RefSeq" id="WP_125555362.1">
    <property type="nucleotide sequence ID" value="NZ_RBVX01000006.1"/>
</dbReference>
<dbReference type="OrthoDB" id="1799076at2"/>
<evidence type="ECO:0000313" key="3">
    <source>
        <dbReference type="Proteomes" id="UP000275076"/>
    </source>
</evidence>
<dbReference type="Proteomes" id="UP000275076">
    <property type="component" value="Unassembled WGS sequence"/>
</dbReference>
<evidence type="ECO:0000256" key="1">
    <source>
        <dbReference type="SAM" id="MobiDB-lite"/>
    </source>
</evidence>
<protein>
    <submittedName>
        <fullName evidence="2">Small acid-soluble spore protein Tlp</fullName>
    </submittedName>
</protein>
<keyword evidence="3" id="KW-1185">Reference proteome</keyword>
<name>A0A3R9QMN1_9BACI</name>